<dbReference type="PANTHER" id="PTHR36766:SF61">
    <property type="entry name" value="NB-ARC DOMAIN DISEASE RESISTANCE PROTEIN"/>
    <property type="match status" value="1"/>
</dbReference>
<evidence type="ECO:0000256" key="5">
    <source>
        <dbReference type="ARBA" id="ARBA00022821"/>
    </source>
</evidence>
<dbReference type="SUPFAM" id="SSF52058">
    <property type="entry name" value="L domain-like"/>
    <property type="match status" value="1"/>
</dbReference>
<evidence type="ECO:0000259" key="7">
    <source>
        <dbReference type="Pfam" id="PF00931"/>
    </source>
</evidence>
<reference evidence="11" key="1">
    <citation type="journal article" date="2019" name="Sci. Rep.">
        <title>Draft genome of Tanacetum cinerariifolium, the natural source of mosquito coil.</title>
        <authorList>
            <person name="Yamashiro T."/>
            <person name="Shiraishi A."/>
            <person name="Satake H."/>
            <person name="Nakayama K."/>
        </authorList>
    </citation>
    <scope>NUCLEOTIDE SEQUENCE</scope>
</reference>
<gene>
    <name evidence="11" type="ORF">Tci_052514</name>
</gene>
<dbReference type="Pfam" id="PF25019">
    <property type="entry name" value="LRR_R13L1-DRL21"/>
    <property type="match status" value="1"/>
</dbReference>
<proteinExistence type="inferred from homology"/>
<dbReference type="FunFam" id="3.40.50.300:FF:001091">
    <property type="entry name" value="Probable disease resistance protein At1g61300"/>
    <property type="match status" value="1"/>
</dbReference>
<evidence type="ECO:0000256" key="1">
    <source>
        <dbReference type="ARBA" id="ARBA00008894"/>
    </source>
</evidence>
<evidence type="ECO:0000256" key="2">
    <source>
        <dbReference type="ARBA" id="ARBA00022614"/>
    </source>
</evidence>
<accession>A0A6L2N2T6</accession>
<dbReference type="GO" id="GO:0043531">
    <property type="term" value="F:ADP binding"/>
    <property type="evidence" value="ECO:0007669"/>
    <property type="project" value="InterPro"/>
</dbReference>
<feature type="domain" description="R13L1/DRL21-like LRR repeat region" evidence="10">
    <location>
        <begin position="697"/>
        <end position="825"/>
    </location>
</feature>
<dbReference type="SUPFAM" id="SSF52047">
    <property type="entry name" value="RNI-like"/>
    <property type="match status" value="1"/>
</dbReference>
<evidence type="ECO:0000256" key="4">
    <source>
        <dbReference type="ARBA" id="ARBA00022741"/>
    </source>
</evidence>
<dbReference type="EMBL" id="BKCJ010008097">
    <property type="protein sequence ID" value="GEU80536.1"/>
    <property type="molecule type" value="Genomic_DNA"/>
</dbReference>
<evidence type="ECO:0000256" key="3">
    <source>
        <dbReference type="ARBA" id="ARBA00022737"/>
    </source>
</evidence>
<organism evidence="11">
    <name type="scientific">Tanacetum cinerariifolium</name>
    <name type="common">Dalmatian daisy</name>
    <name type="synonym">Chrysanthemum cinerariifolium</name>
    <dbReference type="NCBI Taxonomy" id="118510"/>
    <lineage>
        <taxon>Eukaryota</taxon>
        <taxon>Viridiplantae</taxon>
        <taxon>Streptophyta</taxon>
        <taxon>Embryophyta</taxon>
        <taxon>Tracheophyta</taxon>
        <taxon>Spermatophyta</taxon>
        <taxon>Magnoliopsida</taxon>
        <taxon>eudicotyledons</taxon>
        <taxon>Gunneridae</taxon>
        <taxon>Pentapetalae</taxon>
        <taxon>asterids</taxon>
        <taxon>campanulids</taxon>
        <taxon>Asterales</taxon>
        <taxon>Asteraceae</taxon>
        <taxon>Asteroideae</taxon>
        <taxon>Anthemideae</taxon>
        <taxon>Anthemidinae</taxon>
        <taxon>Tanacetum</taxon>
    </lineage>
</organism>
<comment type="caution">
    <text evidence="11">The sequence shown here is derived from an EMBL/GenBank/DDBJ whole genome shotgun (WGS) entry which is preliminary data.</text>
</comment>
<sequence length="1431" mass="161748">MADVIASTLLEAVFKKLADVAVKKVGRVQGIRSELKSLGKTLSRIQALLVDASDKEIKNELVQNWLNDLKHLAYDIDDILDDLATDAMHREFVKNSGASTSKVRKLISSCCTNLSLCTKTYHKLDNINLRLQDLENEKTTIGLTVKNGGLEVRNNRSKDKNRVLETSLVDASSIVGRQGEKDELIDKLLGNDPHNKNFSIVPIFGMGGVGKTTLAKILYNDKQVNSYFELKAWVCVSDEWDSFQISKSIFQSVGGEWDEKFKIFNLLQEALVNKLREKKFLLVLDDIWTESYKDWETLVRPLSACARGSKVIITTRKDQLLKKLDCGQLKQLQCLSHDDAVSLFCQNALDANNFDLYPTLTPHGEDIVGKCKGLPLALIALGRLLRRKDDEGWKEMVDSEIWSLKEGVGIIPALKLSYHELPASLKQLFAYCSLFPKDDLFKKDDLVLLWMAEGFLHQSDPSISTEERLGHDYFEELLSRSFFQHAPDDESLFVMHDLMHDLATSVAEEFFFRLEKDMGKDVRKLALEKLRHMSFVREEYEAYKKFMVFIEANCLRTFLSVGVKDRWQTNHLPNKMLVDLLPRLPLLRVINLSYYEISEVPECIGSLKHLRYINLSRTNITRLPETVCDLYNLQTLIIFGCDSLAKLPNNFSKLKNLRHLDIRDTPELKDMPLGMDELKSLQTLSKIIIGGENDFSITQLRELKNLRGSVSIKGLNKVKEATEAREANLSQKKLNELKLEWSDDESDGSGQETDIKEVLDALKPCDGDLKKLEIVNYCGLVFPNWVGDASFLRLARVSIRGCKNCTSLPPFGQLPSLKKLSIYDMDNVKVVGSEFLGNGVSFPSLEFLSFGGMPGWEVWSTNGRSTTGVVRDAVFPCLKLLYIGDCPSLVEFSLKGDNVFPFLQKLRIRSCSNLLEVSVEELPSLRVLRMQRCGDGVLRSVVRVAPTVTEVEILSISGLTNEVWRGVILDLKAVEALRVEKCDEIRYLWESKEAEASSKVLVNLRKLYVRDCTNMVSLWEKDEEEYNYGSNILTSLSSLAVYSCKKFKRLSCPSNIETLEIRYCKSITCVSYFSKGGGQKLKSITIWGCKKLLLYKEELGEGGEKNTGLLINSKTMPMLEYLEIRYHPNVVEFGGKFIHLTTLVIYNCESTTESLFADLQLQTLTLLTELLIIYCPSMDVPTDGLWPPNLCRLVIGELKKPISEWGPQKFPSTLVDLSLYGKTEAATNWSQLSHLHLSSSLTRLWIDSFEKLETVSEGLQHLTSLQHLQIGRCPKMKDLPETLLPSLLSLLIVECPILEERCSRGGSYWPQISLIPSILIWKKDIAKLYCHHVLACLRRPQGKGLDLARKHIASCLVELQSILKTEDFLKSNRGFGTCEDVAEDSTTASGCQPIGFDSTLNSRLSAPTLPRAMKLLSWKKTHRLKVPCGFL</sequence>
<dbReference type="InterPro" id="IPR058922">
    <property type="entry name" value="WHD_DRP"/>
</dbReference>
<dbReference type="InterPro" id="IPR002182">
    <property type="entry name" value="NB-ARC"/>
</dbReference>
<dbReference type="InterPro" id="IPR032675">
    <property type="entry name" value="LRR_dom_sf"/>
</dbReference>
<dbReference type="InterPro" id="IPR056789">
    <property type="entry name" value="LRR_R13L1-DRL21"/>
</dbReference>
<dbReference type="InterPro" id="IPR027417">
    <property type="entry name" value="P-loop_NTPase"/>
</dbReference>
<dbReference type="GO" id="GO:0051707">
    <property type="term" value="P:response to other organism"/>
    <property type="evidence" value="ECO:0007669"/>
    <property type="project" value="UniProtKB-ARBA"/>
</dbReference>
<dbReference type="PANTHER" id="PTHR36766">
    <property type="entry name" value="PLANT BROAD-SPECTRUM MILDEW RESISTANCE PROTEIN RPW8"/>
    <property type="match status" value="1"/>
</dbReference>
<evidence type="ECO:0000259" key="9">
    <source>
        <dbReference type="Pfam" id="PF23559"/>
    </source>
</evidence>
<keyword evidence="2" id="KW-0433">Leucine-rich repeat</keyword>
<keyword evidence="6" id="KW-0067">ATP-binding</keyword>
<dbReference type="InterPro" id="IPR042197">
    <property type="entry name" value="Apaf_helical"/>
</dbReference>
<dbReference type="Gene3D" id="3.80.10.10">
    <property type="entry name" value="Ribonuclease Inhibitor"/>
    <property type="match status" value="3"/>
</dbReference>
<feature type="domain" description="Disease resistance protein winged helix" evidence="9">
    <location>
        <begin position="434"/>
        <end position="503"/>
    </location>
</feature>
<dbReference type="Gene3D" id="1.10.8.430">
    <property type="entry name" value="Helical domain of apoptotic protease-activating factors"/>
    <property type="match status" value="1"/>
</dbReference>
<dbReference type="InterPro" id="IPR036388">
    <property type="entry name" value="WH-like_DNA-bd_sf"/>
</dbReference>
<dbReference type="InterPro" id="IPR041118">
    <property type="entry name" value="Rx_N"/>
</dbReference>
<keyword evidence="3" id="KW-0677">Repeat</keyword>
<dbReference type="GO" id="GO:0006952">
    <property type="term" value="P:defense response"/>
    <property type="evidence" value="ECO:0007669"/>
    <property type="project" value="UniProtKB-KW"/>
</dbReference>
<dbReference type="Gene3D" id="1.20.5.4130">
    <property type="match status" value="1"/>
</dbReference>
<dbReference type="Pfam" id="PF23559">
    <property type="entry name" value="WHD_DRP"/>
    <property type="match status" value="1"/>
</dbReference>
<protein>
    <submittedName>
        <fullName evidence="11">NBS-LRR resistance-like protein</fullName>
    </submittedName>
</protein>
<dbReference type="Pfam" id="PF00931">
    <property type="entry name" value="NB-ARC"/>
    <property type="match status" value="1"/>
</dbReference>
<name>A0A6L2N2T6_TANCI</name>
<feature type="domain" description="Disease resistance N-terminal" evidence="8">
    <location>
        <begin position="10"/>
        <end position="98"/>
    </location>
</feature>
<evidence type="ECO:0000259" key="8">
    <source>
        <dbReference type="Pfam" id="PF18052"/>
    </source>
</evidence>
<evidence type="ECO:0000256" key="6">
    <source>
        <dbReference type="ARBA" id="ARBA00022840"/>
    </source>
</evidence>
<keyword evidence="5" id="KW-0611">Plant defense</keyword>
<dbReference type="Gene3D" id="3.40.50.300">
    <property type="entry name" value="P-loop containing nucleotide triphosphate hydrolases"/>
    <property type="match status" value="1"/>
</dbReference>
<dbReference type="Pfam" id="PF18052">
    <property type="entry name" value="Rx_N"/>
    <property type="match status" value="1"/>
</dbReference>
<feature type="domain" description="NB-ARC" evidence="7">
    <location>
        <begin position="179"/>
        <end position="351"/>
    </location>
</feature>
<dbReference type="PRINTS" id="PR00364">
    <property type="entry name" value="DISEASERSIST"/>
</dbReference>
<evidence type="ECO:0000259" key="10">
    <source>
        <dbReference type="Pfam" id="PF25019"/>
    </source>
</evidence>
<dbReference type="GO" id="GO:0005524">
    <property type="term" value="F:ATP binding"/>
    <property type="evidence" value="ECO:0007669"/>
    <property type="project" value="UniProtKB-KW"/>
</dbReference>
<dbReference type="Gene3D" id="1.10.10.10">
    <property type="entry name" value="Winged helix-like DNA-binding domain superfamily/Winged helix DNA-binding domain"/>
    <property type="match status" value="1"/>
</dbReference>
<dbReference type="SUPFAM" id="SSF52540">
    <property type="entry name" value="P-loop containing nucleoside triphosphate hydrolases"/>
    <property type="match status" value="1"/>
</dbReference>
<comment type="similarity">
    <text evidence="1">Belongs to the disease resistance NB-LRR family.</text>
</comment>
<keyword evidence="4" id="KW-0547">Nucleotide-binding</keyword>
<evidence type="ECO:0000313" key="11">
    <source>
        <dbReference type="EMBL" id="GEU80536.1"/>
    </source>
</evidence>